<dbReference type="InParanoid" id="A0A263DBI8"/>
<accession>A0A263DBI8</accession>
<name>A0A263DBI8_9PSEU</name>
<dbReference type="EMBL" id="NKYE01000001">
    <property type="protein sequence ID" value="OZM74866.1"/>
    <property type="molecule type" value="Genomic_DNA"/>
</dbReference>
<proteinExistence type="predicted"/>
<comment type="caution">
    <text evidence="1">The sequence shown here is derived from an EMBL/GenBank/DDBJ whole genome shotgun (WGS) entry which is preliminary data.</text>
</comment>
<dbReference type="AlphaFoldDB" id="A0A263DBI8"/>
<organism evidence="1 2">
    <name type="scientific">Amycolatopsis antarctica</name>
    <dbReference type="NCBI Taxonomy" id="1854586"/>
    <lineage>
        <taxon>Bacteria</taxon>
        <taxon>Bacillati</taxon>
        <taxon>Actinomycetota</taxon>
        <taxon>Actinomycetes</taxon>
        <taxon>Pseudonocardiales</taxon>
        <taxon>Pseudonocardiaceae</taxon>
        <taxon>Amycolatopsis</taxon>
    </lineage>
</organism>
<sequence>MGGYQVDTSRLYAYSDLLAENKTAVAGVKDKVGQADVGDESWGIVGIFVKHMYTDMLGDLNDLLKQMEDGLQSASDKVRTAGEFYDSTENDNCRNWNEVMGQLENSGDAPR</sequence>
<gene>
    <name evidence="1" type="ORF">CFN78_01230</name>
</gene>
<dbReference type="Proteomes" id="UP000242444">
    <property type="component" value="Unassembled WGS sequence"/>
</dbReference>
<protein>
    <recommendedName>
        <fullName evidence="3">ESX-1 secretion-associated protein</fullName>
    </recommendedName>
</protein>
<dbReference type="OrthoDB" id="3688292at2"/>
<evidence type="ECO:0000313" key="2">
    <source>
        <dbReference type="Proteomes" id="UP000242444"/>
    </source>
</evidence>
<evidence type="ECO:0000313" key="1">
    <source>
        <dbReference type="EMBL" id="OZM74866.1"/>
    </source>
</evidence>
<keyword evidence="2" id="KW-1185">Reference proteome</keyword>
<dbReference type="RefSeq" id="WP_094860651.1">
    <property type="nucleotide sequence ID" value="NZ_NKYE01000001.1"/>
</dbReference>
<reference evidence="1 2" key="1">
    <citation type="submission" date="2017-07" db="EMBL/GenBank/DDBJ databases">
        <title>Amycolatopsis antarcticus sp. nov., isolated from the surface of an Antarcticus brown macroalga.</title>
        <authorList>
            <person name="Wang J."/>
            <person name="Leiva S."/>
            <person name="Huang J."/>
            <person name="Huang Y."/>
        </authorList>
    </citation>
    <scope>NUCLEOTIDE SEQUENCE [LARGE SCALE GENOMIC DNA]</scope>
    <source>
        <strain evidence="1 2">AU-G6</strain>
    </source>
</reference>
<evidence type="ECO:0008006" key="3">
    <source>
        <dbReference type="Google" id="ProtNLM"/>
    </source>
</evidence>